<name>A0A8S1DP63_9INSE</name>
<dbReference type="PANTHER" id="PTHR13266">
    <property type="entry name" value="PROTEASOME INHIBITOR"/>
    <property type="match status" value="1"/>
</dbReference>
<accession>A0A8S1DP63</accession>
<dbReference type="InterPro" id="IPR021625">
    <property type="entry name" value="PI31_Prot_N"/>
</dbReference>
<reference evidence="6 7" key="1">
    <citation type="submission" date="2020-04" db="EMBL/GenBank/DDBJ databases">
        <authorList>
            <person name="Alioto T."/>
            <person name="Alioto T."/>
            <person name="Gomez Garrido J."/>
        </authorList>
    </citation>
    <scope>NUCLEOTIDE SEQUENCE [LARGE SCALE GENOMIC DNA]</scope>
</reference>
<dbReference type="GO" id="GO:0004866">
    <property type="term" value="F:endopeptidase inhibitor activity"/>
    <property type="evidence" value="ECO:0007669"/>
    <property type="project" value="InterPro"/>
</dbReference>
<keyword evidence="7" id="KW-1185">Reference proteome</keyword>
<evidence type="ECO:0000256" key="3">
    <source>
        <dbReference type="ARBA" id="ARBA00022942"/>
    </source>
</evidence>
<feature type="compositionally biased region" description="Polar residues" evidence="4">
    <location>
        <begin position="169"/>
        <end position="180"/>
    </location>
</feature>
<evidence type="ECO:0000313" key="7">
    <source>
        <dbReference type="Proteomes" id="UP000494165"/>
    </source>
</evidence>
<proteinExistence type="inferred from homology"/>
<dbReference type="GO" id="GO:0000502">
    <property type="term" value="C:proteasome complex"/>
    <property type="evidence" value="ECO:0007669"/>
    <property type="project" value="UniProtKB-KW"/>
</dbReference>
<evidence type="ECO:0000259" key="5">
    <source>
        <dbReference type="Pfam" id="PF11566"/>
    </source>
</evidence>
<keyword evidence="3" id="KW-0647">Proteasome</keyword>
<organism evidence="6 7">
    <name type="scientific">Cloeon dipterum</name>
    <dbReference type="NCBI Taxonomy" id="197152"/>
    <lineage>
        <taxon>Eukaryota</taxon>
        <taxon>Metazoa</taxon>
        <taxon>Ecdysozoa</taxon>
        <taxon>Arthropoda</taxon>
        <taxon>Hexapoda</taxon>
        <taxon>Insecta</taxon>
        <taxon>Pterygota</taxon>
        <taxon>Palaeoptera</taxon>
        <taxon>Ephemeroptera</taxon>
        <taxon>Pisciforma</taxon>
        <taxon>Baetidae</taxon>
        <taxon>Cloeon</taxon>
    </lineage>
</organism>
<dbReference type="InterPro" id="IPR045128">
    <property type="entry name" value="PI31-like"/>
</dbReference>
<sequence>MEKIVEKLDPDVQPMSKMVSLGSCWELLYHIEKGNVKSEQDVIILMVHLILIKNDFQCIQEEDAQYVATQTSEILPTGWNSDSKDYKILYTCSSVKYHLSAHMIEDVLSINLLNLKSQKTHSIVLPISLVKKLEGPLATMIPSEKDLFNTIWSELVKPAKSEGQRDVESQTAPIQSSPTRNFVPVGTDPIIFPRGIPSPNLVDPFRVGERDLNPLAPMGPGGGMLMEPLRRGLIMPDRNFPGLPRGAVPPGARFDPIMPGMPGRRAGPDPDHLPMPGGNNFDNMFM</sequence>
<dbReference type="EMBL" id="CADEPI010000287">
    <property type="protein sequence ID" value="CAB3382896.1"/>
    <property type="molecule type" value="Genomic_DNA"/>
</dbReference>
<dbReference type="Pfam" id="PF11566">
    <property type="entry name" value="PI31_Prot_N"/>
    <property type="match status" value="1"/>
</dbReference>
<dbReference type="GO" id="GO:0043161">
    <property type="term" value="P:proteasome-mediated ubiquitin-dependent protein catabolic process"/>
    <property type="evidence" value="ECO:0007669"/>
    <property type="project" value="InterPro"/>
</dbReference>
<feature type="region of interest" description="Disordered" evidence="4">
    <location>
        <begin position="161"/>
        <end position="180"/>
    </location>
</feature>
<comment type="caution">
    <text evidence="6">The sequence shown here is derived from an EMBL/GenBank/DDBJ whole genome shotgun (WGS) entry which is preliminary data.</text>
</comment>
<gene>
    <name evidence="6" type="ORF">CLODIP_2_CD03450</name>
</gene>
<feature type="region of interest" description="Disordered" evidence="4">
    <location>
        <begin position="265"/>
        <end position="286"/>
    </location>
</feature>
<evidence type="ECO:0000313" key="6">
    <source>
        <dbReference type="EMBL" id="CAB3382896.1"/>
    </source>
</evidence>
<dbReference type="Proteomes" id="UP000494165">
    <property type="component" value="Unassembled WGS sequence"/>
</dbReference>
<dbReference type="Gene3D" id="3.40.1000.30">
    <property type="match status" value="1"/>
</dbReference>
<protein>
    <recommendedName>
        <fullName evidence="2">Proteasome inhibitor PI31 subunit</fullName>
    </recommendedName>
</protein>
<dbReference type="AlphaFoldDB" id="A0A8S1DP63"/>
<comment type="similarity">
    <text evidence="1">Belongs to the proteasome inhibitor PI31 family.</text>
</comment>
<evidence type="ECO:0000256" key="4">
    <source>
        <dbReference type="SAM" id="MobiDB-lite"/>
    </source>
</evidence>
<dbReference type="GO" id="GO:0070628">
    <property type="term" value="F:proteasome binding"/>
    <property type="evidence" value="ECO:0007669"/>
    <property type="project" value="InterPro"/>
</dbReference>
<evidence type="ECO:0000256" key="2">
    <source>
        <dbReference type="ARBA" id="ARBA00015575"/>
    </source>
</evidence>
<dbReference type="OrthoDB" id="68090at2759"/>
<evidence type="ECO:0000256" key="1">
    <source>
        <dbReference type="ARBA" id="ARBA00006405"/>
    </source>
</evidence>
<dbReference type="PANTHER" id="PTHR13266:SF1">
    <property type="entry name" value="PROTEASOME INHIBITOR PI31 SUBUNIT"/>
    <property type="match status" value="1"/>
</dbReference>
<feature type="domain" description="PI31 proteasome regulator N-terminal" evidence="5">
    <location>
        <begin position="34"/>
        <end position="127"/>
    </location>
</feature>